<dbReference type="Proteomes" id="UP001301769">
    <property type="component" value="Unassembled WGS sequence"/>
</dbReference>
<sequence>MDTGIKGLYQQKVAYVKEMLSIGHGELIGIDLCLEQLEKLVETYRRSDDQTFRGMIFTDSQESLDRLEEGINSIKSKKESSAFYYAHTLPVVRSCVSRSHKLRKASCEVEIHWLPRKSTPGAILADRLAGRWKNQPKNYWSQGYQIDQRVMGEFRLRWETNIVLKAFFPSGFPWLQTAAQPTRPDEVQRRQAKKTRRRQRRIEQEQRHEQTYGQEQVYTQQQIYSQAQVYGQEQVYWHEQIYTQEQVYWHEQIYTQEQDCRSTAARASLGGSPYQTAPLGAAAGVHQPVTTSNDFYRHKAPAAPATPPTTLGGSADPSPWSLGSPSSSYSLNRRWSNSASAKTFPQIQQQSGGGYGGGNGQYKILIFTDSENSQDRLLEGTDIYAVGKQKQQQYYLFRTFPVVKAIIWQIHGLSDVTGVVTRPQNNNLLDSPPADFVVMVEDHPSHYLS</sequence>
<dbReference type="AlphaFoldDB" id="A0AAN6YDZ0"/>
<evidence type="ECO:0000256" key="1">
    <source>
        <dbReference type="SAM" id="MobiDB-lite"/>
    </source>
</evidence>
<organism evidence="2 3">
    <name type="scientific">Rhypophila decipiens</name>
    <dbReference type="NCBI Taxonomy" id="261697"/>
    <lineage>
        <taxon>Eukaryota</taxon>
        <taxon>Fungi</taxon>
        <taxon>Dikarya</taxon>
        <taxon>Ascomycota</taxon>
        <taxon>Pezizomycotina</taxon>
        <taxon>Sordariomycetes</taxon>
        <taxon>Sordariomycetidae</taxon>
        <taxon>Sordariales</taxon>
        <taxon>Naviculisporaceae</taxon>
        <taxon>Rhypophila</taxon>
    </lineage>
</organism>
<reference evidence="2" key="2">
    <citation type="submission" date="2023-05" db="EMBL/GenBank/DDBJ databases">
        <authorList>
            <consortium name="Lawrence Berkeley National Laboratory"/>
            <person name="Steindorff A."/>
            <person name="Hensen N."/>
            <person name="Bonometti L."/>
            <person name="Westerberg I."/>
            <person name="Brannstrom I.O."/>
            <person name="Guillou S."/>
            <person name="Cros-Aarteil S."/>
            <person name="Calhoun S."/>
            <person name="Haridas S."/>
            <person name="Kuo A."/>
            <person name="Mondo S."/>
            <person name="Pangilinan J."/>
            <person name="Riley R."/>
            <person name="Labutti K."/>
            <person name="Andreopoulos B."/>
            <person name="Lipzen A."/>
            <person name="Chen C."/>
            <person name="Yanf M."/>
            <person name="Daum C."/>
            <person name="Ng V."/>
            <person name="Clum A."/>
            <person name="Ohm R."/>
            <person name="Martin F."/>
            <person name="Silar P."/>
            <person name="Natvig D."/>
            <person name="Lalanne C."/>
            <person name="Gautier V."/>
            <person name="Ament-Velasquez S.L."/>
            <person name="Kruys A."/>
            <person name="Hutchinson M.I."/>
            <person name="Powell A.J."/>
            <person name="Barry K."/>
            <person name="Miller A.N."/>
            <person name="Grigoriev I.V."/>
            <person name="Debuchy R."/>
            <person name="Gladieux P."/>
            <person name="Thoren M.H."/>
            <person name="Johannesson H."/>
        </authorList>
    </citation>
    <scope>NUCLEOTIDE SEQUENCE</scope>
    <source>
        <strain evidence="2">PSN293</strain>
    </source>
</reference>
<comment type="caution">
    <text evidence="2">The sequence shown here is derived from an EMBL/GenBank/DDBJ whole genome shotgun (WGS) entry which is preliminary data.</text>
</comment>
<feature type="region of interest" description="Disordered" evidence="1">
    <location>
        <begin position="298"/>
        <end position="326"/>
    </location>
</feature>
<keyword evidence="3" id="KW-1185">Reference proteome</keyword>
<reference evidence="2" key="1">
    <citation type="journal article" date="2023" name="Mol. Phylogenet. Evol.">
        <title>Genome-scale phylogeny and comparative genomics of the fungal order Sordariales.</title>
        <authorList>
            <person name="Hensen N."/>
            <person name="Bonometti L."/>
            <person name="Westerberg I."/>
            <person name="Brannstrom I.O."/>
            <person name="Guillou S."/>
            <person name="Cros-Aarteil S."/>
            <person name="Calhoun S."/>
            <person name="Haridas S."/>
            <person name="Kuo A."/>
            <person name="Mondo S."/>
            <person name="Pangilinan J."/>
            <person name="Riley R."/>
            <person name="LaButti K."/>
            <person name="Andreopoulos B."/>
            <person name="Lipzen A."/>
            <person name="Chen C."/>
            <person name="Yan M."/>
            <person name="Daum C."/>
            <person name="Ng V."/>
            <person name="Clum A."/>
            <person name="Steindorff A."/>
            <person name="Ohm R.A."/>
            <person name="Martin F."/>
            <person name="Silar P."/>
            <person name="Natvig D.O."/>
            <person name="Lalanne C."/>
            <person name="Gautier V."/>
            <person name="Ament-Velasquez S.L."/>
            <person name="Kruys A."/>
            <person name="Hutchinson M.I."/>
            <person name="Powell A.J."/>
            <person name="Barry K."/>
            <person name="Miller A.N."/>
            <person name="Grigoriev I.V."/>
            <person name="Debuchy R."/>
            <person name="Gladieux P."/>
            <person name="Hiltunen Thoren M."/>
            <person name="Johannesson H."/>
        </authorList>
    </citation>
    <scope>NUCLEOTIDE SEQUENCE</scope>
    <source>
        <strain evidence="2">PSN293</strain>
    </source>
</reference>
<feature type="compositionally biased region" description="Basic and acidic residues" evidence="1">
    <location>
        <begin position="201"/>
        <end position="210"/>
    </location>
</feature>
<gene>
    <name evidence="2" type="ORF">QBC37DRAFT_370636</name>
</gene>
<evidence type="ECO:0000313" key="2">
    <source>
        <dbReference type="EMBL" id="KAK4216748.1"/>
    </source>
</evidence>
<dbReference type="EMBL" id="MU858065">
    <property type="protein sequence ID" value="KAK4216748.1"/>
    <property type="molecule type" value="Genomic_DNA"/>
</dbReference>
<feature type="region of interest" description="Disordered" evidence="1">
    <location>
        <begin position="179"/>
        <end position="214"/>
    </location>
</feature>
<evidence type="ECO:0000313" key="3">
    <source>
        <dbReference type="Proteomes" id="UP001301769"/>
    </source>
</evidence>
<accession>A0AAN6YDZ0</accession>
<name>A0AAN6YDZ0_9PEZI</name>
<protein>
    <submittedName>
        <fullName evidence="2">Uncharacterized protein</fullName>
    </submittedName>
</protein>
<proteinExistence type="predicted"/>
<feature type="compositionally biased region" description="Basic residues" evidence="1">
    <location>
        <begin position="190"/>
        <end position="200"/>
    </location>
</feature>